<dbReference type="PANTHER" id="PTHR10366">
    <property type="entry name" value="NAD DEPENDENT EPIMERASE/DEHYDRATASE"/>
    <property type="match status" value="1"/>
</dbReference>
<dbReference type="SUPFAM" id="SSF51735">
    <property type="entry name" value="NAD(P)-binding Rossmann-fold domains"/>
    <property type="match status" value="1"/>
</dbReference>
<organism evidence="4 5">
    <name type="scientific">Thelonectria olida</name>
    <dbReference type="NCBI Taxonomy" id="1576542"/>
    <lineage>
        <taxon>Eukaryota</taxon>
        <taxon>Fungi</taxon>
        <taxon>Dikarya</taxon>
        <taxon>Ascomycota</taxon>
        <taxon>Pezizomycotina</taxon>
        <taxon>Sordariomycetes</taxon>
        <taxon>Hypocreomycetidae</taxon>
        <taxon>Hypocreales</taxon>
        <taxon>Nectriaceae</taxon>
        <taxon>Thelonectria</taxon>
    </lineage>
</organism>
<comment type="caution">
    <text evidence="4">The sequence shown here is derived from an EMBL/GenBank/DDBJ whole genome shotgun (WGS) entry which is preliminary data.</text>
</comment>
<evidence type="ECO:0000259" key="3">
    <source>
        <dbReference type="Pfam" id="PF01370"/>
    </source>
</evidence>
<dbReference type="InterPro" id="IPR050425">
    <property type="entry name" value="NAD(P)_dehydrat-like"/>
</dbReference>
<dbReference type="InterPro" id="IPR036291">
    <property type="entry name" value="NAD(P)-bd_dom_sf"/>
</dbReference>
<evidence type="ECO:0000313" key="5">
    <source>
        <dbReference type="Proteomes" id="UP000777438"/>
    </source>
</evidence>
<keyword evidence="1" id="KW-0560">Oxidoreductase</keyword>
<dbReference type="PANTHER" id="PTHR10366:SF564">
    <property type="entry name" value="STEROL-4-ALPHA-CARBOXYLATE 3-DEHYDROGENASE, DECARBOXYLATING"/>
    <property type="match status" value="1"/>
</dbReference>
<dbReference type="GO" id="GO:0016616">
    <property type="term" value="F:oxidoreductase activity, acting on the CH-OH group of donors, NAD or NADP as acceptor"/>
    <property type="evidence" value="ECO:0007669"/>
    <property type="project" value="TreeGrafter"/>
</dbReference>
<gene>
    <name evidence="4" type="ORF">B0T10DRAFT_407487</name>
</gene>
<dbReference type="AlphaFoldDB" id="A0A9P8W265"/>
<proteinExistence type="inferred from homology"/>
<feature type="domain" description="NAD-dependent epimerase/dehydratase" evidence="3">
    <location>
        <begin position="6"/>
        <end position="198"/>
    </location>
</feature>
<protein>
    <recommendedName>
        <fullName evidence="3">NAD-dependent epimerase/dehydratase domain-containing protein</fullName>
    </recommendedName>
</protein>
<evidence type="ECO:0000256" key="2">
    <source>
        <dbReference type="ARBA" id="ARBA00023445"/>
    </source>
</evidence>
<sequence>MTDDLILLTGATGFLGYQVLITALQAGHHVRCAVRSAGGIGRILSSPGLAELGPLSDYLSWAIVPDITVDGAYDDAVAGTSYIIHVASPVEADPVDTSTSGAKDEAFVKPAVSGVIGMLESAAAHSPTLRRIVVTSSIVAIFPTPCFLGDIPPNTKPFDADHRLPDLDPPYEPGLAYFASKIAALNTSEAWMKKHKLAFDMNSILPAWIWGRHGLATTPDQLFKGSNGALMNILTGRESQHPINSAVVSVATAAKAHLLALDPNVPGNQAFIVGKLENLETANTIMKKHFSDAVSGGIFSSCPRQATFNIPMNVEKTEKVLGLKVDSLEDMVREVAAQYLELV</sequence>
<keyword evidence="5" id="KW-1185">Reference proteome</keyword>
<evidence type="ECO:0000313" key="4">
    <source>
        <dbReference type="EMBL" id="KAH6887077.1"/>
    </source>
</evidence>
<dbReference type="Proteomes" id="UP000777438">
    <property type="component" value="Unassembled WGS sequence"/>
</dbReference>
<dbReference type="InterPro" id="IPR001509">
    <property type="entry name" value="Epimerase_deHydtase"/>
</dbReference>
<dbReference type="Gene3D" id="3.40.50.720">
    <property type="entry name" value="NAD(P)-binding Rossmann-like Domain"/>
    <property type="match status" value="1"/>
</dbReference>
<dbReference type="EMBL" id="JAGPYM010000015">
    <property type="protein sequence ID" value="KAH6887077.1"/>
    <property type="molecule type" value="Genomic_DNA"/>
</dbReference>
<reference evidence="4 5" key="1">
    <citation type="journal article" date="2021" name="Nat. Commun.">
        <title>Genetic determinants of endophytism in the Arabidopsis root mycobiome.</title>
        <authorList>
            <person name="Mesny F."/>
            <person name="Miyauchi S."/>
            <person name="Thiergart T."/>
            <person name="Pickel B."/>
            <person name="Atanasova L."/>
            <person name="Karlsson M."/>
            <person name="Huettel B."/>
            <person name="Barry K.W."/>
            <person name="Haridas S."/>
            <person name="Chen C."/>
            <person name="Bauer D."/>
            <person name="Andreopoulos W."/>
            <person name="Pangilinan J."/>
            <person name="LaButti K."/>
            <person name="Riley R."/>
            <person name="Lipzen A."/>
            <person name="Clum A."/>
            <person name="Drula E."/>
            <person name="Henrissat B."/>
            <person name="Kohler A."/>
            <person name="Grigoriev I.V."/>
            <person name="Martin F.M."/>
            <person name="Hacquard S."/>
        </authorList>
    </citation>
    <scope>NUCLEOTIDE SEQUENCE [LARGE SCALE GENOMIC DNA]</scope>
    <source>
        <strain evidence="4 5">MPI-CAGE-CH-0241</strain>
    </source>
</reference>
<comment type="similarity">
    <text evidence="2">Belongs to the NAD(P)-dependent epimerase/dehydratase family. Dihydroflavonol-4-reductase subfamily.</text>
</comment>
<accession>A0A9P8W265</accession>
<dbReference type="Pfam" id="PF01370">
    <property type="entry name" value="Epimerase"/>
    <property type="match status" value="1"/>
</dbReference>
<name>A0A9P8W265_9HYPO</name>
<dbReference type="OrthoDB" id="2735536at2759"/>
<evidence type="ECO:0000256" key="1">
    <source>
        <dbReference type="ARBA" id="ARBA00023002"/>
    </source>
</evidence>